<keyword evidence="3 10" id="KW-0418">Kinase</keyword>
<keyword evidence="5 6" id="KW-0067">ATP-binding</keyword>
<dbReference type="InterPro" id="IPR000719">
    <property type="entry name" value="Prot_kinase_dom"/>
</dbReference>
<evidence type="ECO:0000256" key="6">
    <source>
        <dbReference type="PROSITE-ProRule" id="PRU10141"/>
    </source>
</evidence>
<dbReference type="SUPFAM" id="SSF52402">
    <property type="entry name" value="Adenine nucleotide alpha hydrolases-like"/>
    <property type="match status" value="1"/>
</dbReference>
<feature type="binding site" evidence="6">
    <location>
        <position position="401"/>
    </location>
    <ligand>
        <name>ATP</name>
        <dbReference type="ChEBI" id="CHEBI:30616"/>
    </ligand>
</feature>
<dbReference type="EMBL" id="DF237153">
    <property type="protein sequence ID" value="GAQ84750.1"/>
    <property type="molecule type" value="Genomic_DNA"/>
</dbReference>
<dbReference type="InterPro" id="IPR006016">
    <property type="entry name" value="UspA"/>
</dbReference>
<dbReference type="OMA" id="LYKNMCH"/>
<dbReference type="PANTHER" id="PTHR45647:SF139">
    <property type="entry name" value="OS02G0152300 PROTEIN"/>
    <property type="match status" value="1"/>
</dbReference>
<dbReference type="OrthoDB" id="4062651at2759"/>
<dbReference type="Gene3D" id="1.10.510.10">
    <property type="entry name" value="Transferase(Phosphotransferase) domain 1"/>
    <property type="match status" value="1"/>
</dbReference>
<dbReference type="InterPro" id="IPR051348">
    <property type="entry name" value="U-box_ubiquitin_ligases"/>
</dbReference>
<evidence type="ECO:0000256" key="4">
    <source>
        <dbReference type="ARBA" id="ARBA00022786"/>
    </source>
</evidence>
<evidence type="ECO:0000259" key="9">
    <source>
        <dbReference type="PROSITE" id="PS50011"/>
    </source>
</evidence>
<dbReference type="Pfam" id="PF00069">
    <property type="entry name" value="Pkinase"/>
    <property type="match status" value="1"/>
</dbReference>
<evidence type="ECO:0000256" key="3">
    <source>
        <dbReference type="ARBA" id="ARBA00022777"/>
    </source>
</evidence>
<dbReference type="InterPro" id="IPR014729">
    <property type="entry name" value="Rossmann-like_a/b/a_fold"/>
</dbReference>
<evidence type="ECO:0000256" key="5">
    <source>
        <dbReference type="ARBA" id="ARBA00022840"/>
    </source>
</evidence>
<reference evidence="10 11" key="1">
    <citation type="journal article" date="2014" name="Nat. Commun.">
        <title>Klebsormidium flaccidum genome reveals primary factors for plant terrestrial adaptation.</title>
        <authorList>
            <person name="Hori K."/>
            <person name="Maruyama F."/>
            <person name="Fujisawa T."/>
            <person name="Togashi T."/>
            <person name="Yamamoto N."/>
            <person name="Seo M."/>
            <person name="Sato S."/>
            <person name="Yamada T."/>
            <person name="Mori H."/>
            <person name="Tajima N."/>
            <person name="Moriyama T."/>
            <person name="Ikeuchi M."/>
            <person name="Watanabe M."/>
            <person name="Wada H."/>
            <person name="Kobayashi K."/>
            <person name="Saito M."/>
            <person name="Masuda T."/>
            <person name="Sasaki-Sekimoto Y."/>
            <person name="Mashiguchi K."/>
            <person name="Awai K."/>
            <person name="Shimojima M."/>
            <person name="Masuda S."/>
            <person name="Iwai M."/>
            <person name="Nobusawa T."/>
            <person name="Narise T."/>
            <person name="Kondo S."/>
            <person name="Saito H."/>
            <person name="Sato R."/>
            <person name="Murakawa M."/>
            <person name="Ihara Y."/>
            <person name="Oshima-Yamada Y."/>
            <person name="Ohtaka K."/>
            <person name="Satoh M."/>
            <person name="Sonobe K."/>
            <person name="Ishii M."/>
            <person name="Ohtani R."/>
            <person name="Kanamori-Sato M."/>
            <person name="Honoki R."/>
            <person name="Miyazaki D."/>
            <person name="Mochizuki H."/>
            <person name="Umetsu J."/>
            <person name="Higashi K."/>
            <person name="Shibata D."/>
            <person name="Kamiya Y."/>
            <person name="Sato N."/>
            <person name="Nakamura Y."/>
            <person name="Tabata S."/>
            <person name="Ida S."/>
            <person name="Kurokawa K."/>
            <person name="Ohta H."/>
        </authorList>
    </citation>
    <scope>NUCLEOTIDE SEQUENCE [LARGE SCALE GENOMIC DNA]</scope>
    <source>
        <strain evidence="10 11">NIES-2285</strain>
    </source>
</reference>
<dbReference type="InterPro" id="IPR017441">
    <property type="entry name" value="Protein_kinase_ATP_BS"/>
</dbReference>
<feature type="compositionally biased region" description="Polar residues" evidence="8">
    <location>
        <begin position="203"/>
        <end position="216"/>
    </location>
</feature>
<dbReference type="Gene3D" id="3.40.50.620">
    <property type="entry name" value="HUPs"/>
    <property type="match status" value="1"/>
</dbReference>
<evidence type="ECO:0000313" key="10">
    <source>
        <dbReference type="EMBL" id="GAQ84750.1"/>
    </source>
</evidence>
<dbReference type="PROSITE" id="PS50011">
    <property type="entry name" value="PROTEIN_KINASE_DOM"/>
    <property type="match status" value="1"/>
</dbReference>
<evidence type="ECO:0000256" key="8">
    <source>
        <dbReference type="SAM" id="MobiDB-lite"/>
    </source>
</evidence>
<feature type="coiled-coil region" evidence="7">
    <location>
        <begin position="307"/>
        <end position="353"/>
    </location>
</feature>
<dbReference type="SMART" id="SM00220">
    <property type="entry name" value="S_TKc"/>
    <property type="match status" value="1"/>
</dbReference>
<evidence type="ECO:0000256" key="1">
    <source>
        <dbReference type="ARBA" id="ARBA00022679"/>
    </source>
</evidence>
<dbReference type="InterPro" id="IPR011009">
    <property type="entry name" value="Kinase-like_dom_sf"/>
</dbReference>
<dbReference type="PANTHER" id="PTHR45647">
    <property type="entry name" value="OS02G0152300 PROTEIN"/>
    <property type="match status" value="1"/>
</dbReference>
<evidence type="ECO:0000256" key="2">
    <source>
        <dbReference type="ARBA" id="ARBA00022741"/>
    </source>
</evidence>
<accession>A0A1Y1I1G7</accession>
<dbReference type="AlphaFoldDB" id="A0A1Y1I1G7"/>
<feature type="compositionally biased region" description="Low complexity" evidence="8">
    <location>
        <begin position="218"/>
        <end position="245"/>
    </location>
</feature>
<keyword evidence="7" id="KW-0175">Coiled coil</keyword>
<organism evidence="10 11">
    <name type="scientific">Klebsormidium nitens</name>
    <name type="common">Green alga</name>
    <name type="synonym">Ulothrix nitens</name>
    <dbReference type="NCBI Taxonomy" id="105231"/>
    <lineage>
        <taxon>Eukaryota</taxon>
        <taxon>Viridiplantae</taxon>
        <taxon>Streptophyta</taxon>
        <taxon>Klebsormidiophyceae</taxon>
        <taxon>Klebsormidiales</taxon>
        <taxon>Klebsormidiaceae</taxon>
        <taxon>Klebsormidium</taxon>
    </lineage>
</organism>
<keyword evidence="4" id="KW-0833">Ubl conjugation pathway</keyword>
<proteinExistence type="predicted"/>
<keyword evidence="2 6" id="KW-0547">Nucleotide-binding</keyword>
<feature type="compositionally biased region" description="Polar residues" evidence="8">
    <location>
        <begin position="246"/>
        <end position="260"/>
    </location>
</feature>
<dbReference type="Proteomes" id="UP000054558">
    <property type="component" value="Unassembled WGS sequence"/>
</dbReference>
<keyword evidence="11" id="KW-1185">Reference proteome</keyword>
<evidence type="ECO:0000256" key="7">
    <source>
        <dbReference type="SAM" id="Coils"/>
    </source>
</evidence>
<dbReference type="Gene3D" id="3.30.200.20">
    <property type="entry name" value="Phosphorylase Kinase, domain 1"/>
    <property type="match status" value="1"/>
</dbReference>
<dbReference type="SUPFAM" id="SSF56112">
    <property type="entry name" value="Protein kinase-like (PK-like)"/>
    <property type="match status" value="1"/>
</dbReference>
<dbReference type="GO" id="GO:0004672">
    <property type="term" value="F:protein kinase activity"/>
    <property type="evidence" value="ECO:0007669"/>
    <property type="project" value="InterPro"/>
</dbReference>
<feature type="region of interest" description="Disordered" evidence="8">
    <location>
        <begin position="180"/>
        <end position="296"/>
    </location>
</feature>
<feature type="compositionally biased region" description="Basic and acidic residues" evidence="8">
    <location>
        <begin position="278"/>
        <end position="296"/>
    </location>
</feature>
<dbReference type="GO" id="GO:0005524">
    <property type="term" value="F:ATP binding"/>
    <property type="evidence" value="ECO:0007669"/>
    <property type="project" value="UniProtKB-UniRule"/>
</dbReference>
<keyword evidence="1" id="KW-0808">Transferase</keyword>
<feature type="domain" description="Protein kinase" evidence="9">
    <location>
        <begin position="374"/>
        <end position="648"/>
    </location>
</feature>
<dbReference type="STRING" id="105231.A0A1Y1I1G7"/>
<dbReference type="InterPro" id="IPR008271">
    <property type="entry name" value="Ser/Thr_kinase_AS"/>
</dbReference>
<protein>
    <submittedName>
        <fullName evidence="10">Serine Threonine protein kinase</fullName>
    </submittedName>
</protein>
<dbReference type="PROSITE" id="PS00108">
    <property type="entry name" value="PROTEIN_KINASE_ST"/>
    <property type="match status" value="1"/>
</dbReference>
<sequence>MVDMEAGKTVIVALKSSTSAECREALQWAINFFVKAGVDQVILAHIVKIPDLIPTPKGPMPLAWAEDQCQADYIQEEGRKAAIFLEEYQAVCKQQSVKASITIRCGTDREPVMLEIVEEVGATHLVMGTGGRTGFSFRKKGLTARVAKKARCSVFLVNSRGELLTSQFYDGKRGVAGSGAKRGLGKDMPGQSAAFLPPIIPPSTVSHDSRPSTPANESPRSVVSSSALSVSSKPGPFPQGSPSQPVMLQSRTGTPDSVTATEAWVNRQGQRVPGSVPEHSEYVEGETMGREEDVRGSDELADVLRKLQLSEAATARLQAQQANYERQLREVEASLAKEAAEKERQEKELIKRRKPQSQCRVYSFRELEAATDDFSPAKLLGEGGFGKVYLGRLEHRSAAIKVLNPEGLQGPDEFQREVEILSGLRHPHIVMLMGCCPERGCLVYEYCANGSLEDRLARRDHSASLDYMSRIRIAFEVAIALRAMHTSRPMIIHKDLKPSNILLDQHLTAKLGDVGMARVAPELATTVLSRAAQGSSGNLQTLMFDTRPQGTLLYMDPEYLQQGTFNQKSDVYAFGICLLQLLTNRPPQQIVGAVEDALNQGRVMALVDRTAGSWPEEVATKVAKLGLRCATMLRRDRADLAKEVLPELEAVCTAALEAASREASRGLYGAVNGGEDALSSVSS</sequence>
<name>A0A1Y1I1G7_KLENI</name>
<gene>
    <name evidence="10" type="ORF">KFL_002040090</name>
</gene>
<evidence type="ECO:0000313" key="11">
    <source>
        <dbReference type="Proteomes" id="UP000054558"/>
    </source>
</evidence>
<dbReference type="PROSITE" id="PS00107">
    <property type="entry name" value="PROTEIN_KINASE_ATP"/>
    <property type="match status" value="1"/>
</dbReference>
<dbReference type="FunFam" id="3.30.200.20:FF:000162">
    <property type="entry name" value="Adenine nucleotide alpha hydrolase-like domain kinase"/>
    <property type="match status" value="1"/>
</dbReference>
<dbReference type="Pfam" id="PF00582">
    <property type="entry name" value="Usp"/>
    <property type="match status" value="1"/>
</dbReference>